<dbReference type="EMBL" id="RSCL01000004">
    <property type="protein sequence ID" value="RUT07798.1"/>
    <property type="molecule type" value="Genomic_DNA"/>
</dbReference>
<sequence length="107" mass="12344">MAILKYDIRRPESEGGGFEVRYWSPINSPVLNADGEVTFIINRAEDVTEFMLLKQQDSERRRINSELQLRTSQMEAEIFLRAHKLQIVNNQLQKLTQAALEINAALI</sequence>
<keyword evidence="2" id="KW-1185">Reference proteome</keyword>
<reference evidence="1" key="1">
    <citation type="submission" date="2018-12" db="EMBL/GenBank/DDBJ databases">
        <authorList>
            <person name="Will S."/>
            <person name="Neumann-Schaal M."/>
            <person name="Henke P."/>
        </authorList>
    </citation>
    <scope>NUCLEOTIDE SEQUENCE</scope>
    <source>
        <strain evidence="1">PCC 7102</strain>
    </source>
</reference>
<dbReference type="AlphaFoldDB" id="A0A3S1DD65"/>
<protein>
    <recommendedName>
        <fullName evidence="3">PAC domain-containing protein</fullName>
    </recommendedName>
</protein>
<organism evidence="1 2">
    <name type="scientific">Dulcicalothrix desertica PCC 7102</name>
    <dbReference type="NCBI Taxonomy" id="232991"/>
    <lineage>
        <taxon>Bacteria</taxon>
        <taxon>Bacillati</taxon>
        <taxon>Cyanobacteriota</taxon>
        <taxon>Cyanophyceae</taxon>
        <taxon>Nostocales</taxon>
        <taxon>Calotrichaceae</taxon>
        <taxon>Dulcicalothrix</taxon>
    </lineage>
</organism>
<dbReference type="RefSeq" id="WP_127080656.1">
    <property type="nucleotide sequence ID" value="NZ_RSCL01000004.1"/>
</dbReference>
<accession>A0A3S1DD65</accession>
<gene>
    <name evidence="1" type="ORF">DSM106972_020580</name>
</gene>
<comment type="caution">
    <text evidence="1">The sequence shown here is derived from an EMBL/GenBank/DDBJ whole genome shotgun (WGS) entry which is preliminary data.</text>
</comment>
<proteinExistence type="predicted"/>
<evidence type="ECO:0000313" key="2">
    <source>
        <dbReference type="Proteomes" id="UP000271624"/>
    </source>
</evidence>
<dbReference type="Gene3D" id="3.30.450.20">
    <property type="entry name" value="PAS domain"/>
    <property type="match status" value="1"/>
</dbReference>
<reference evidence="1" key="2">
    <citation type="journal article" date="2019" name="Genome Biol. Evol.">
        <title>Day and night: Metabolic profiles and evolutionary relationships of six axenic non-marine cyanobacteria.</title>
        <authorList>
            <person name="Will S.E."/>
            <person name="Henke P."/>
            <person name="Boedeker C."/>
            <person name="Huang S."/>
            <person name="Brinkmann H."/>
            <person name="Rohde M."/>
            <person name="Jarek M."/>
            <person name="Friedl T."/>
            <person name="Seufert S."/>
            <person name="Schumacher M."/>
            <person name="Overmann J."/>
            <person name="Neumann-Schaal M."/>
            <person name="Petersen J."/>
        </authorList>
    </citation>
    <scope>NUCLEOTIDE SEQUENCE [LARGE SCALE GENOMIC DNA]</scope>
    <source>
        <strain evidence="1">PCC 7102</strain>
    </source>
</reference>
<name>A0A3S1DD65_9CYAN</name>
<dbReference type="Proteomes" id="UP000271624">
    <property type="component" value="Unassembled WGS sequence"/>
</dbReference>
<evidence type="ECO:0000313" key="1">
    <source>
        <dbReference type="EMBL" id="RUT07798.1"/>
    </source>
</evidence>
<dbReference type="OrthoDB" id="9766459at2"/>
<evidence type="ECO:0008006" key="3">
    <source>
        <dbReference type="Google" id="ProtNLM"/>
    </source>
</evidence>